<evidence type="ECO:0000313" key="4">
    <source>
        <dbReference type="Proteomes" id="UP000799750"/>
    </source>
</evidence>
<evidence type="ECO:0000313" key="3">
    <source>
        <dbReference type="EMBL" id="KAF2498964.1"/>
    </source>
</evidence>
<dbReference type="EMBL" id="MU004185">
    <property type="protein sequence ID" value="KAF2498964.1"/>
    <property type="molecule type" value="Genomic_DNA"/>
</dbReference>
<dbReference type="OrthoDB" id="3795368at2759"/>
<organism evidence="3 4">
    <name type="scientific">Lophium mytilinum</name>
    <dbReference type="NCBI Taxonomy" id="390894"/>
    <lineage>
        <taxon>Eukaryota</taxon>
        <taxon>Fungi</taxon>
        <taxon>Dikarya</taxon>
        <taxon>Ascomycota</taxon>
        <taxon>Pezizomycotina</taxon>
        <taxon>Dothideomycetes</taxon>
        <taxon>Pleosporomycetidae</taxon>
        <taxon>Mytilinidiales</taxon>
        <taxon>Mytilinidiaceae</taxon>
        <taxon>Lophium</taxon>
    </lineage>
</organism>
<dbReference type="GO" id="GO:0005524">
    <property type="term" value="F:ATP binding"/>
    <property type="evidence" value="ECO:0007669"/>
    <property type="project" value="InterPro"/>
</dbReference>
<name>A0A6A6R3S0_9PEZI</name>
<dbReference type="SUPFAM" id="SSF56112">
    <property type="entry name" value="Protein kinase-like (PK-like)"/>
    <property type="match status" value="1"/>
</dbReference>
<dbReference type="AlphaFoldDB" id="A0A6A6R3S0"/>
<accession>A0A6A6R3S0</accession>
<feature type="region of interest" description="Disordered" evidence="1">
    <location>
        <begin position="1"/>
        <end position="28"/>
    </location>
</feature>
<dbReference type="SMART" id="SM00220">
    <property type="entry name" value="S_TKc"/>
    <property type="match status" value="1"/>
</dbReference>
<proteinExistence type="predicted"/>
<reference evidence="3" key="1">
    <citation type="journal article" date="2020" name="Stud. Mycol.">
        <title>101 Dothideomycetes genomes: a test case for predicting lifestyles and emergence of pathogens.</title>
        <authorList>
            <person name="Haridas S."/>
            <person name="Albert R."/>
            <person name="Binder M."/>
            <person name="Bloem J."/>
            <person name="Labutti K."/>
            <person name="Salamov A."/>
            <person name="Andreopoulos B."/>
            <person name="Baker S."/>
            <person name="Barry K."/>
            <person name="Bills G."/>
            <person name="Bluhm B."/>
            <person name="Cannon C."/>
            <person name="Castanera R."/>
            <person name="Culley D."/>
            <person name="Daum C."/>
            <person name="Ezra D."/>
            <person name="Gonzalez J."/>
            <person name="Henrissat B."/>
            <person name="Kuo A."/>
            <person name="Liang C."/>
            <person name="Lipzen A."/>
            <person name="Lutzoni F."/>
            <person name="Magnuson J."/>
            <person name="Mondo S."/>
            <person name="Nolan M."/>
            <person name="Ohm R."/>
            <person name="Pangilinan J."/>
            <person name="Park H.-J."/>
            <person name="Ramirez L."/>
            <person name="Alfaro M."/>
            <person name="Sun H."/>
            <person name="Tritt A."/>
            <person name="Yoshinaga Y."/>
            <person name="Zwiers L.-H."/>
            <person name="Turgeon B."/>
            <person name="Goodwin S."/>
            <person name="Spatafora J."/>
            <person name="Crous P."/>
            <person name="Grigoriev I."/>
        </authorList>
    </citation>
    <scope>NUCLEOTIDE SEQUENCE</scope>
    <source>
        <strain evidence="3">CBS 269.34</strain>
    </source>
</reference>
<feature type="compositionally biased region" description="Basic and acidic residues" evidence="1">
    <location>
        <begin position="14"/>
        <end position="24"/>
    </location>
</feature>
<dbReference type="InterPro" id="IPR000719">
    <property type="entry name" value="Prot_kinase_dom"/>
</dbReference>
<dbReference type="InterPro" id="IPR011009">
    <property type="entry name" value="Kinase-like_dom_sf"/>
</dbReference>
<gene>
    <name evidence="3" type="ORF">BU16DRAFT_558999</name>
</gene>
<dbReference type="Pfam" id="PF00069">
    <property type="entry name" value="Pkinase"/>
    <property type="match status" value="1"/>
</dbReference>
<protein>
    <recommendedName>
        <fullName evidence="2">Protein kinase domain-containing protein</fullName>
    </recommendedName>
</protein>
<evidence type="ECO:0000259" key="2">
    <source>
        <dbReference type="PROSITE" id="PS50011"/>
    </source>
</evidence>
<dbReference type="Gene3D" id="1.10.510.10">
    <property type="entry name" value="Transferase(Phosphotransferase) domain 1"/>
    <property type="match status" value="1"/>
</dbReference>
<dbReference type="Proteomes" id="UP000799750">
    <property type="component" value="Unassembled WGS sequence"/>
</dbReference>
<evidence type="ECO:0000256" key="1">
    <source>
        <dbReference type="SAM" id="MobiDB-lite"/>
    </source>
</evidence>
<sequence>MIYMKHKVPSLAEGDDRNLKDHTTDPVSKQKARAHVSLTFITFDKPTVRIMGFRPIRNPLPKDYIGVMKAGEGAQGYTYFCVPKHALESSTNHEQKAETLKGQLCVVKITKYVHDTREVTAMKWIKELRDAPTNRFVGLFDEGGLDETAGRWLAMSPILGPSLREFTMPYSQPRKSLPMEFVWHIFHQVFEGIGYLHSRDPPVLHGDFYATNIMLDPIHQDFFGFPNVVIIDFGSAKILHPDALFGLIGPKELHARDAWSAYDLIYRLTSMSIEKPVVGTLADQWEQFTEALDDMRLATGLTGSTQEDIEGWETYLFLEKWKKVAVEARGKTPPEVFEEIASGLKTTEINEKLDASLQAVVKRHGGGKPGIHQISPSV</sequence>
<keyword evidence="4" id="KW-1185">Reference proteome</keyword>
<dbReference type="PROSITE" id="PS50011">
    <property type="entry name" value="PROTEIN_KINASE_DOM"/>
    <property type="match status" value="1"/>
</dbReference>
<feature type="domain" description="Protein kinase" evidence="2">
    <location>
        <begin position="64"/>
        <end position="378"/>
    </location>
</feature>
<dbReference type="GO" id="GO:0004672">
    <property type="term" value="F:protein kinase activity"/>
    <property type="evidence" value="ECO:0007669"/>
    <property type="project" value="InterPro"/>
</dbReference>